<dbReference type="PROSITE" id="PS50109">
    <property type="entry name" value="HIS_KIN"/>
    <property type="match status" value="1"/>
</dbReference>
<evidence type="ECO:0000256" key="4">
    <source>
        <dbReference type="ARBA" id="ARBA00012438"/>
    </source>
</evidence>
<dbReference type="Gene3D" id="3.30.565.10">
    <property type="entry name" value="Histidine kinase-like ATPase, C-terminal domain"/>
    <property type="match status" value="1"/>
</dbReference>
<dbReference type="InterPro" id="IPR001789">
    <property type="entry name" value="Sig_transdc_resp-reg_receiver"/>
</dbReference>
<dbReference type="Proteomes" id="UP000635606">
    <property type="component" value="Unassembled WGS sequence"/>
</dbReference>
<feature type="modified residue" description="4-aspartylphosphate" evidence="10">
    <location>
        <position position="52"/>
    </location>
</feature>
<evidence type="ECO:0000256" key="12">
    <source>
        <dbReference type="SAM" id="MobiDB-lite"/>
    </source>
</evidence>
<dbReference type="PRINTS" id="PR00344">
    <property type="entry name" value="BCTRLSENSOR"/>
</dbReference>
<keyword evidence="9" id="KW-0472">Membrane</keyword>
<dbReference type="SUPFAM" id="SSF55785">
    <property type="entry name" value="PYP-like sensor domain (PAS domain)"/>
    <property type="match status" value="1"/>
</dbReference>
<dbReference type="PANTHER" id="PTHR43047">
    <property type="entry name" value="TWO-COMPONENT HISTIDINE PROTEIN KINASE"/>
    <property type="match status" value="1"/>
</dbReference>
<dbReference type="Pfam" id="PF13188">
    <property type="entry name" value="PAS_8"/>
    <property type="match status" value="1"/>
</dbReference>
<dbReference type="Gene3D" id="3.40.50.2300">
    <property type="match status" value="1"/>
</dbReference>
<dbReference type="AlphaFoldDB" id="A0A8J4EEW5"/>
<dbReference type="Pfam" id="PF02518">
    <property type="entry name" value="HATPase_c"/>
    <property type="match status" value="1"/>
</dbReference>
<dbReference type="FunFam" id="3.30.565.10:FF:000006">
    <property type="entry name" value="Sensor histidine kinase WalK"/>
    <property type="match status" value="1"/>
</dbReference>
<dbReference type="InterPro" id="IPR003661">
    <property type="entry name" value="HisK_dim/P_dom"/>
</dbReference>
<keyword evidence="6" id="KW-0808">Transferase</keyword>
<dbReference type="InterPro" id="IPR005467">
    <property type="entry name" value="His_kinase_dom"/>
</dbReference>
<evidence type="ECO:0000256" key="10">
    <source>
        <dbReference type="PROSITE-ProRule" id="PRU00169"/>
    </source>
</evidence>
<dbReference type="GO" id="GO:0005509">
    <property type="term" value="F:calcium ion binding"/>
    <property type="evidence" value="ECO:0007669"/>
    <property type="project" value="UniProtKB-ARBA"/>
</dbReference>
<dbReference type="InterPro" id="IPR004358">
    <property type="entry name" value="Sig_transdc_His_kin-like_C"/>
</dbReference>
<comment type="caution">
    <text evidence="16">The sequence shown here is derived from an EMBL/GenBank/DDBJ whole genome shotgun (WGS) entry which is preliminary data.</text>
</comment>
<dbReference type="SUPFAM" id="SSF47384">
    <property type="entry name" value="Homodimeric domain of signal transducing histidine kinase"/>
    <property type="match status" value="1"/>
</dbReference>
<dbReference type="InterPro" id="IPR000014">
    <property type="entry name" value="PAS"/>
</dbReference>
<keyword evidence="11" id="KW-0175">Coiled coil</keyword>
<evidence type="ECO:0000256" key="1">
    <source>
        <dbReference type="ARBA" id="ARBA00000085"/>
    </source>
</evidence>
<dbReference type="FunFam" id="1.10.287.130:FF:000001">
    <property type="entry name" value="Two-component sensor histidine kinase"/>
    <property type="match status" value="1"/>
</dbReference>
<name>A0A8J4EEW5_9ACTN</name>
<evidence type="ECO:0000259" key="15">
    <source>
        <dbReference type="PROSITE" id="PS50112"/>
    </source>
</evidence>
<dbReference type="PANTHER" id="PTHR43047:SF72">
    <property type="entry name" value="OSMOSENSING HISTIDINE PROTEIN KINASE SLN1"/>
    <property type="match status" value="1"/>
</dbReference>
<comment type="cofactor">
    <cofactor evidence="2">
        <name>a divalent metal cation</name>
        <dbReference type="ChEBI" id="CHEBI:60240"/>
    </cofactor>
</comment>
<feature type="domain" description="Response regulatory" evidence="14">
    <location>
        <begin position="2"/>
        <end position="117"/>
    </location>
</feature>
<dbReference type="RefSeq" id="WP_203931916.1">
    <property type="nucleotide sequence ID" value="NZ_BOPH01000095.1"/>
</dbReference>
<comment type="subcellular location">
    <subcellularLocation>
        <location evidence="3">Cell membrane</location>
    </subcellularLocation>
</comment>
<dbReference type="SMART" id="SM00388">
    <property type="entry name" value="HisKA"/>
    <property type="match status" value="1"/>
</dbReference>
<keyword evidence="5 10" id="KW-0597">Phosphoprotein</keyword>
<dbReference type="PROSITE" id="PS50112">
    <property type="entry name" value="PAS"/>
    <property type="match status" value="1"/>
</dbReference>
<dbReference type="GO" id="GO:0009927">
    <property type="term" value="F:histidine phosphotransfer kinase activity"/>
    <property type="evidence" value="ECO:0007669"/>
    <property type="project" value="TreeGrafter"/>
</dbReference>
<feature type="domain" description="Histidine kinase" evidence="13">
    <location>
        <begin position="298"/>
        <end position="514"/>
    </location>
</feature>
<dbReference type="InterPro" id="IPR036097">
    <property type="entry name" value="HisK_dim/P_sf"/>
</dbReference>
<dbReference type="SMART" id="SM00387">
    <property type="entry name" value="HATPase_c"/>
    <property type="match status" value="1"/>
</dbReference>
<evidence type="ECO:0000256" key="9">
    <source>
        <dbReference type="ARBA" id="ARBA00023136"/>
    </source>
</evidence>
<evidence type="ECO:0000256" key="2">
    <source>
        <dbReference type="ARBA" id="ARBA00001968"/>
    </source>
</evidence>
<evidence type="ECO:0000256" key="3">
    <source>
        <dbReference type="ARBA" id="ARBA00004236"/>
    </source>
</evidence>
<evidence type="ECO:0000256" key="11">
    <source>
        <dbReference type="SAM" id="Coils"/>
    </source>
</evidence>
<feature type="coiled-coil region" evidence="11">
    <location>
        <begin position="264"/>
        <end position="291"/>
    </location>
</feature>
<reference evidence="16" key="1">
    <citation type="submission" date="2021-01" db="EMBL/GenBank/DDBJ databases">
        <title>Whole genome shotgun sequence of Virgisporangium ochraceum NBRC 16418.</title>
        <authorList>
            <person name="Komaki H."/>
            <person name="Tamura T."/>
        </authorList>
    </citation>
    <scope>NUCLEOTIDE SEQUENCE</scope>
    <source>
        <strain evidence="16">NBRC 16418</strain>
    </source>
</reference>
<comment type="catalytic activity">
    <reaction evidence="1">
        <text>ATP + protein L-histidine = ADP + protein N-phospho-L-histidine.</text>
        <dbReference type="EC" id="2.7.13.3"/>
    </reaction>
</comment>
<dbReference type="InterPro" id="IPR036890">
    <property type="entry name" value="HATPase_C_sf"/>
</dbReference>
<protein>
    <recommendedName>
        <fullName evidence="4">histidine kinase</fullName>
        <ecNumber evidence="4">2.7.13.3</ecNumber>
    </recommendedName>
</protein>
<dbReference type="Pfam" id="PF00512">
    <property type="entry name" value="HisKA"/>
    <property type="match status" value="1"/>
</dbReference>
<organism evidence="16 17">
    <name type="scientific">Virgisporangium ochraceum</name>
    <dbReference type="NCBI Taxonomy" id="65505"/>
    <lineage>
        <taxon>Bacteria</taxon>
        <taxon>Bacillati</taxon>
        <taxon>Actinomycetota</taxon>
        <taxon>Actinomycetes</taxon>
        <taxon>Micromonosporales</taxon>
        <taxon>Micromonosporaceae</taxon>
        <taxon>Virgisporangium</taxon>
    </lineage>
</organism>
<dbReference type="Pfam" id="PF00072">
    <property type="entry name" value="Response_reg"/>
    <property type="match status" value="1"/>
</dbReference>
<evidence type="ECO:0000313" key="17">
    <source>
        <dbReference type="Proteomes" id="UP000635606"/>
    </source>
</evidence>
<evidence type="ECO:0000256" key="6">
    <source>
        <dbReference type="ARBA" id="ARBA00022679"/>
    </source>
</evidence>
<evidence type="ECO:0000256" key="8">
    <source>
        <dbReference type="ARBA" id="ARBA00023012"/>
    </source>
</evidence>
<dbReference type="InterPro" id="IPR003594">
    <property type="entry name" value="HATPase_dom"/>
</dbReference>
<feature type="region of interest" description="Disordered" evidence="12">
    <location>
        <begin position="206"/>
        <end position="226"/>
    </location>
</feature>
<dbReference type="InterPro" id="IPR035965">
    <property type="entry name" value="PAS-like_dom_sf"/>
</dbReference>
<dbReference type="SUPFAM" id="SSF55874">
    <property type="entry name" value="ATPase domain of HSP90 chaperone/DNA topoisomerase II/histidine kinase"/>
    <property type="match status" value="1"/>
</dbReference>
<dbReference type="NCBIfam" id="TIGR00229">
    <property type="entry name" value="sensory_box"/>
    <property type="match status" value="1"/>
</dbReference>
<evidence type="ECO:0000259" key="13">
    <source>
        <dbReference type="PROSITE" id="PS50109"/>
    </source>
</evidence>
<dbReference type="SMART" id="SM00091">
    <property type="entry name" value="PAS"/>
    <property type="match status" value="1"/>
</dbReference>
<dbReference type="EMBL" id="BOPH01000095">
    <property type="protein sequence ID" value="GIJ72058.1"/>
    <property type="molecule type" value="Genomic_DNA"/>
</dbReference>
<dbReference type="CDD" id="cd00156">
    <property type="entry name" value="REC"/>
    <property type="match status" value="1"/>
</dbReference>
<gene>
    <name evidence="16" type="ORF">Voc01_069750</name>
</gene>
<dbReference type="Gene3D" id="3.30.450.20">
    <property type="entry name" value="PAS domain"/>
    <property type="match status" value="1"/>
</dbReference>
<dbReference type="SMART" id="SM00448">
    <property type="entry name" value="REC"/>
    <property type="match status" value="1"/>
</dbReference>
<sequence>MRALLLEDNPDDADLLVFELKRAGFEPEWSRVDDEPGLVDGLGRTPDIVLADYNLPGFGALQALRVINALADPPPVIVVSGAMSEDACVEALRRGAVDYLLKDRLARLGPAVEHALAQKRLDHARRRAEALSQEHERRFRAAFDHAPVGMAVTSPDGALIEANTALLEMAGVTMADVRGRPFDGLVLPEDRPVVADYVKLLCEGGDGDRRSRPRARPDDDHHGRPVREIRLTGHDGKITWTQYSASMIGTSGPLVHQIADISARRRAEQALQRQTEELARSNAELQELDRLKSEFVATVSHELRTPLTSIRGYTEMLAEDIRDPDQSQIISIIDRNGRRLLALIDDLLTFSHIEAGTLMLVRGPVRIADVLRSAVEVARATAPAEVAIKLSPPEGLPAVDADGPQLGRVVLNLLSNAVKFCPDGGTVTVTARVSDAPAEVVVSIADTGIGITPAEQTRLFTRFFRSAEAQRRAINGSGLGLAISKAIVEAHGGWIGVSSTPGAGTTVSFGLPVP</sequence>
<feature type="domain" description="PAS" evidence="15">
    <location>
        <begin position="135"/>
        <end position="205"/>
    </location>
</feature>
<accession>A0A8J4EEW5</accession>
<dbReference type="GO" id="GO:0000155">
    <property type="term" value="F:phosphorelay sensor kinase activity"/>
    <property type="evidence" value="ECO:0007669"/>
    <property type="project" value="InterPro"/>
</dbReference>
<dbReference type="CDD" id="cd00082">
    <property type="entry name" value="HisKA"/>
    <property type="match status" value="1"/>
</dbReference>
<proteinExistence type="predicted"/>
<dbReference type="InterPro" id="IPR011006">
    <property type="entry name" value="CheY-like_superfamily"/>
</dbReference>
<evidence type="ECO:0000256" key="7">
    <source>
        <dbReference type="ARBA" id="ARBA00022777"/>
    </source>
</evidence>
<dbReference type="Gene3D" id="1.10.287.130">
    <property type="match status" value="1"/>
</dbReference>
<keyword evidence="8" id="KW-0902">Two-component regulatory system</keyword>
<keyword evidence="7" id="KW-0418">Kinase</keyword>
<dbReference type="EC" id="2.7.13.3" evidence="4"/>
<evidence type="ECO:0000313" key="16">
    <source>
        <dbReference type="EMBL" id="GIJ72058.1"/>
    </source>
</evidence>
<dbReference type="PROSITE" id="PS50110">
    <property type="entry name" value="RESPONSE_REGULATORY"/>
    <property type="match status" value="1"/>
</dbReference>
<evidence type="ECO:0000259" key="14">
    <source>
        <dbReference type="PROSITE" id="PS50110"/>
    </source>
</evidence>
<evidence type="ECO:0000256" key="5">
    <source>
        <dbReference type="ARBA" id="ARBA00022553"/>
    </source>
</evidence>
<dbReference type="SUPFAM" id="SSF52172">
    <property type="entry name" value="CheY-like"/>
    <property type="match status" value="1"/>
</dbReference>
<dbReference type="CDD" id="cd00130">
    <property type="entry name" value="PAS"/>
    <property type="match status" value="1"/>
</dbReference>
<dbReference type="GO" id="GO:0005886">
    <property type="term" value="C:plasma membrane"/>
    <property type="evidence" value="ECO:0007669"/>
    <property type="project" value="UniProtKB-SubCell"/>
</dbReference>
<keyword evidence="17" id="KW-1185">Reference proteome</keyword>